<feature type="chain" id="PRO_5021985778" evidence="1">
    <location>
        <begin position="27"/>
        <end position="113"/>
    </location>
</feature>
<keyword evidence="1" id="KW-0732">Signal</keyword>
<feature type="signal peptide" evidence="1">
    <location>
        <begin position="1"/>
        <end position="26"/>
    </location>
</feature>
<dbReference type="InterPro" id="IPR025711">
    <property type="entry name" value="PepSY"/>
</dbReference>
<dbReference type="Pfam" id="PF03413">
    <property type="entry name" value="PepSY"/>
    <property type="match status" value="1"/>
</dbReference>
<reference evidence="3 4" key="1">
    <citation type="submission" date="2019-07" db="EMBL/GenBank/DDBJ databases">
        <title>The pathways for chlorine oxyanion respiration interact through the shared metabolite chlorate.</title>
        <authorList>
            <person name="Barnum T.P."/>
            <person name="Cheng Y."/>
            <person name="Hill K.A."/>
            <person name="Lucas L.N."/>
            <person name="Carlson H.K."/>
            <person name="Coates J.D."/>
        </authorList>
    </citation>
    <scope>NUCLEOTIDE SEQUENCE [LARGE SCALE GENOMIC DNA]</scope>
    <source>
        <strain evidence="3 4">SFB-3</strain>
    </source>
</reference>
<dbReference type="Proteomes" id="UP000319502">
    <property type="component" value="Unassembled WGS sequence"/>
</dbReference>
<name>A0A557QIB6_9RHOO</name>
<evidence type="ECO:0000259" key="2">
    <source>
        <dbReference type="Pfam" id="PF03413"/>
    </source>
</evidence>
<protein>
    <submittedName>
        <fullName evidence="3">Peptidase</fullName>
    </submittedName>
</protein>
<dbReference type="OrthoDB" id="8527445at2"/>
<dbReference type="Gene3D" id="3.10.450.40">
    <property type="match status" value="1"/>
</dbReference>
<organism evidence="3 4">
    <name type="scientific">Denitromonas halophila</name>
    <dbReference type="NCBI Taxonomy" id="1629404"/>
    <lineage>
        <taxon>Bacteria</taxon>
        <taxon>Pseudomonadati</taxon>
        <taxon>Pseudomonadota</taxon>
        <taxon>Betaproteobacteria</taxon>
        <taxon>Rhodocyclales</taxon>
        <taxon>Zoogloeaceae</taxon>
        <taxon>Denitromonas</taxon>
    </lineage>
</organism>
<gene>
    <name evidence="3" type="ORF">FHP91_17080</name>
</gene>
<proteinExistence type="predicted"/>
<comment type="caution">
    <text evidence="3">The sequence shown here is derived from an EMBL/GenBank/DDBJ whole genome shotgun (WGS) entry which is preliminary data.</text>
</comment>
<evidence type="ECO:0000313" key="4">
    <source>
        <dbReference type="Proteomes" id="UP000319502"/>
    </source>
</evidence>
<feature type="domain" description="PepSY" evidence="2">
    <location>
        <begin position="49"/>
        <end position="100"/>
    </location>
</feature>
<evidence type="ECO:0000313" key="3">
    <source>
        <dbReference type="EMBL" id="TVO52650.1"/>
    </source>
</evidence>
<dbReference type="AlphaFoldDB" id="A0A557QIB6"/>
<sequence>MKTRRLTMRWILALLLSTALIAPGLADSDHDRARRALDAGQVMPLPAILERVALDYPGKVLEVELEDDDDRWIYEIKLVQPGGRLLKLEVNAADARILKARGKYRGRNEQGER</sequence>
<evidence type="ECO:0000256" key="1">
    <source>
        <dbReference type="SAM" id="SignalP"/>
    </source>
</evidence>
<accession>A0A557QIB6</accession>
<dbReference type="EMBL" id="VMNK01000016">
    <property type="protein sequence ID" value="TVO52650.1"/>
    <property type="molecule type" value="Genomic_DNA"/>
</dbReference>
<keyword evidence="4" id="KW-1185">Reference proteome</keyword>